<organism evidence="2 3">
    <name type="scientific">Actinoalloteichus hoggarensis</name>
    <dbReference type="NCBI Taxonomy" id="1470176"/>
    <lineage>
        <taxon>Bacteria</taxon>
        <taxon>Bacillati</taxon>
        <taxon>Actinomycetota</taxon>
        <taxon>Actinomycetes</taxon>
        <taxon>Pseudonocardiales</taxon>
        <taxon>Pseudonocardiaceae</taxon>
        <taxon>Actinoalloteichus</taxon>
    </lineage>
</organism>
<dbReference type="Gene3D" id="2.30.110.10">
    <property type="entry name" value="Electron Transport, Fmn-binding Protein, Chain A"/>
    <property type="match status" value="1"/>
</dbReference>
<name>A0A221W5G3_9PSEU</name>
<dbReference type="KEGG" id="ahg:AHOG_16575"/>
<reference evidence="2 3" key="1">
    <citation type="submission" date="2017-07" db="EMBL/GenBank/DDBJ databases">
        <title>Complete genome sequence of Actinoalloteichus hoggarensis DSM 45943, type strain of Actinoalloteichus hoggarensis.</title>
        <authorList>
            <person name="Ruckert C."/>
            <person name="Nouioui I."/>
            <person name="Willmese J."/>
            <person name="van Wezel G."/>
            <person name="Klenk H.-P."/>
            <person name="Kalinowski J."/>
            <person name="Zotchev S.B."/>
        </authorList>
    </citation>
    <scope>NUCLEOTIDE SEQUENCE [LARGE SCALE GENOMIC DNA]</scope>
    <source>
        <strain evidence="2 3">DSM 45943</strain>
    </source>
</reference>
<dbReference type="GO" id="GO:0006208">
    <property type="term" value="P:pyrimidine nucleobase catabolic process"/>
    <property type="evidence" value="ECO:0007669"/>
    <property type="project" value="TreeGrafter"/>
</dbReference>
<dbReference type="SUPFAM" id="SSF50475">
    <property type="entry name" value="FMN-binding split barrel"/>
    <property type="match status" value="1"/>
</dbReference>
<dbReference type="EC" id="1.5.1.36" evidence="2"/>
<dbReference type="Proteomes" id="UP000204221">
    <property type="component" value="Chromosome"/>
</dbReference>
<dbReference type="AlphaFoldDB" id="A0A221W5G3"/>
<accession>A0A221W5G3</accession>
<protein>
    <submittedName>
        <fullName evidence="2">NADH-dependent flavin reductase</fullName>
        <ecNumber evidence="2">1.5.1.36</ecNumber>
    </submittedName>
</protein>
<dbReference type="GO" id="GO:0010181">
    <property type="term" value="F:FMN binding"/>
    <property type="evidence" value="ECO:0007669"/>
    <property type="project" value="InterPro"/>
</dbReference>
<keyword evidence="1 2" id="KW-0560">Oxidoreductase</keyword>
<dbReference type="PANTHER" id="PTHR30466">
    <property type="entry name" value="FLAVIN REDUCTASE"/>
    <property type="match status" value="1"/>
</dbReference>
<dbReference type="PANTHER" id="PTHR30466:SF1">
    <property type="entry name" value="FMN REDUCTASE (NADH) RUTF"/>
    <property type="match status" value="1"/>
</dbReference>
<evidence type="ECO:0000313" key="3">
    <source>
        <dbReference type="Proteomes" id="UP000204221"/>
    </source>
</evidence>
<dbReference type="GO" id="GO:0042602">
    <property type="term" value="F:riboflavin reductase (NADPH) activity"/>
    <property type="evidence" value="ECO:0007669"/>
    <property type="project" value="TreeGrafter"/>
</dbReference>
<dbReference type="SMART" id="SM00903">
    <property type="entry name" value="Flavin_Reduct"/>
    <property type="match status" value="1"/>
</dbReference>
<evidence type="ECO:0000256" key="1">
    <source>
        <dbReference type="ARBA" id="ARBA00023002"/>
    </source>
</evidence>
<dbReference type="Pfam" id="PF01613">
    <property type="entry name" value="Flavin_Reduct"/>
    <property type="match status" value="1"/>
</dbReference>
<dbReference type="InterPro" id="IPR012349">
    <property type="entry name" value="Split_barrel_FMN-bd"/>
</dbReference>
<evidence type="ECO:0000313" key="2">
    <source>
        <dbReference type="EMBL" id="ASO20941.1"/>
    </source>
</evidence>
<dbReference type="GO" id="GO:0036382">
    <property type="term" value="F:flavin reductase (NADH) activity"/>
    <property type="evidence" value="ECO:0007669"/>
    <property type="project" value="UniProtKB-EC"/>
</dbReference>
<dbReference type="InterPro" id="IPR002563">
    <property type="entry name" value="Flavin_Rdtase-like_dom"/>
</dbReference>
<gene>
    <name evidence="2" type="primary">nphA2</name>
    <name evidence="2" type="ORF">AHOG_16575</name>
</gene>
<dbReference type="EMBL" id="CP022521">
    <property type="protein sequence ID" value="ASO20941.1"/>
    <property type="molecule type" value="Genomic_DNA"/>
</dbReference>
<dbReference type="InterPro" id="IPR050268">
    <property type="entry name" value="NADH-dep_flavin_reductase"/>
</dbReference>
<keyword evidence="3" id="KW-1185">Reference proteome</keyword>
<sequence length="183" mass="18916">MVDDSRTAGLAWPATASPTPGRDARRVVSAAELREAMSWFATGVVVLTVGGDHVHGMTANAVSSVSLRPPLALCCVARDATMHGAITAAGSFGVSILASTQEDTARYFADKRRPRGLAQFDAVDWLPGPRTGAPLLAGALAWLECELTESFPGGDHSIFVGAVLAATRGSGDGGLLFFGGGYR</sequence>
<proteinExistence type="predicted"/>